<feature type="domain" description="Methyltransferase small" evidence="4">
    <location>
        <begin position="33"/>
        <end position="178"/>
    </location>
</feature>
<dbReference type="GO" id="GO:0008757">
    <property type="term" value="F:S-adenosylmethionine-dependent methyltransferase activity"/>
    <property type="evidence" value="ECO:0007669"/>
    <property type="project" value="InterPro"/>
</dbReference>
<evidence type="ECO:0000256" key="2">
    <source>
        <dbReference type="ARBA" id="ARBA00022679"/>
    </source>
</evidence>
<dbReference type="PANTHER" id="PTHR47816">
    <property type="entry name" value="RIBOSOMAL RNA SMALL SUBUNIT METHYLTRANSFERASE C"/>
    <property type="match status" value="1"/>
</dbReference>
<dbReference type="InterPro" id="IPR029063">
    <property type="entry name" value="SAM-dependent_MTases_sf"/>
</dbReference>
<reference evidence="5 6" key="1">
    <citation type="submission" date="2017-12" db="EMBL/GenBank/DDBJ databases">
        <title>Phylogenetic diversity of female urinary microbiome.</title>
        <authorList>
            <person name="Thomas-White K."/>
            <person name="Wolfe A.J."/>
        </authorList>
    </citation>
    <scope>NUCLEOTIDE SEQUENCE [LARGE SCALE GENOMIC DNA]</scope>
    <source>
        <strain evidence="5 6">UMB0038</strain>
    </source>
</reference>
<dbReference type="Proteomes" id="UP000234847">
    <property type="component" value="Unassembled WGS sequence"/>
</dbReference>
<dbReference type="Gene3D" id="3.40.50.150">
    <property type="entry name" value="Vaccinia Virus protein VP39"/>
    <property type="match status" value="1"/>
</dbReference>
<dbReference type="InterPro" id="IPR007848">
    <property type="entry name" value="Small_mtfrase_dom"/>
</dbReference>
<dbReference type="CDD" id="cd02440">
    <property type="entry name" value="AdoMet_MTases"/>
    <property type="match status" value="1"/>
</dbReference>
<dbReference type="SUPFAM" id="SSF53335">
    <property type="entry name" value="S-adenosyl-L-methionine-dependent methyltransferases"/>
    <property type="match status" value="1"/>
</dbReference>
<dbReference type="RefSeq" id="WP_069941333.1">
    <property type="nucleotide sequence ID" value="NZ_JBEYEC010000009.1"/>
</dbReference>
<evidence type="ECO:0000259" key="4">
    <source>
        <dbReference type="Pfam" id="PF05175"/>
    </source>
</evidence>
<evidence type="ECO:0000313" key="6">
    <source>
        <dbReference type="Proteomes" id="UP000234847"/>
    </source>
</evidence>
<dbReference type="GO" id="GO:0032259">
    <property type="term" value="P:methylation"/>
    <property type="evidence" value="ECO:0007669"/>
    <property type="project" value="UniProtKB-KW"/>
</dbReference>
<accession>A0AAX0VNY3</accession>
<name>A0AAX0VNY3_MICLU</name>
<protein>
    <submittedName>
        <fullName evidence="5">Methyltransferase domain-containing protein</fullName>
    </submittedName>
</protein>
<dbReference type="InterPro" id="IPR046977">
    <property type="entry name" value="RsmC/RlmG"/>
</dbReference>
<organism evidence="5 6">
    <name type="scientific">Micrococcus luteus</name>
    <name type="common">Micrococcus lysodeikticus</name>
    <dbReference type="NCBI Taxonomy" id="1270"/>
    <lineage>
        <taxon>Bacteria</taxon>
        <taxon>Bacillati</taxon>
        <taxon>Actinomycetota</taxon>
        <taxon>Actinomycetes</taxon>
        <taxon>Micrococcales</taxon>
        <taxon>Micrococcaceae</taxon>
        <taxon>Micrococcus</taxon>
    </lineage>
</organism>
<dbReference type="PANTHER" id="PTHR47816:SF4">
    <property type="entry name" value="RIBOSOMAL RNA SMALL SUBUNIT METHYLTRANSFERASE C"/>
    <property type="match status" value="1"/>
</dbReference>
<sequence>MVAVTSPAHYFSPDPGTPERRRRVDVELAGRRVTLQTANGVFSPDGIDKGTAALLSAVPAPPARGAFLDVGAGWGPLALTLALASPEAEVTGVEVNERSLALARDNAAAVGASNARFLTPEQVPDDARFDLIWSNPPIRIGKAALHDLLAQWLPRLAPGGEAWLVVRKNLGADSLLPWIAGMLQEQAPGEFTATRAATVKGFRILRISRAAELSS</sequence>
<evidence type="ECO:0000313" key="5">
    <source>
        <dbReference type="EMBL" id="PKZ83779.1"/>
    </source>
</evidence>
<dbReference type="Pfam" id="PF05175">
    <property type="entry name" value="MTS"/>
    <property type="match status" value="1"/>
</dbReference>
<dbReference type="AlphaFoldDB" id="A0AAX0VNY3"/>
<comment type="caution">
    <text evidence="5">The sequence shown here is derived from an EMBL/GenBank/DDBJ whole genome shotgun (WGS) entry which is preliminary data.</text>
</comment>
<keyword evidence="2" id="KW-0808">Transferase</keyword>
<keyword evidence="1 5" id="KW-0489">Methyltransferase</keyword>
<dbReference type="EMBL" id="PKJT01000001">
    <property type="protein sequence ID" value="PKZ83779.1"/>
    <property type="molecule type" value="Genomic_DNA"/>
</dbReference>
<gene>
    <name evidence="5" type="ORF">CYJ95_02440</name>
</gene>
<evidence type="ECO:0000256" key="3">
    <source>
        <dbReference type="SAM" id="MobiDB-lite"/>
    </source>
</evidence>
<feature type="region of interest" description="Disordered" evidence="3">
    <location>
        <begin position="1"/>
        <end position="21"/>
    </location>
</feature>
<proteinExistence type="predicted"/>
<evidence type="ECO:0000256" key="1">
    <source>
        <dbReference type="ARBA" id="ARBA00022603"/>
    </source>
</evidence>